<dbReference type="GO" id="GO:0051315">
    <property type="term" value="P:attachment of mitotic spindle microtubules to kinetochore"/>
    <property type="evidence" value="ECO:0007669"/>
    <property type="project" value="TreeGrafter"/>
</dbReference>
<dbReference type="PANTHER" id="PTHR16684:SF11">
    <property type="entry name" value="CENTROMERE PROTEIN C"/>
    <property type="match status" value="1"/>
</dbReference>
<evidence type="ECO:0000256" key="1">
    <source>
        <dbReference type="ARBA" id="ARBA00004123"/>
    </source>
</evidence>
<evidence type="ECO:0000256" key="5">
    <source>
        <dbReference type="ARBA" id="ARBA00057947"/>
    </source>
</evidence>
<dbReference type="OrthoDB" id="1939643at2759"/>
<proteinExistence type="inferred from homology"/>
<evidence type="ECO:0000256" key="2">
    <source>
        <dbReference type="ARBA" id="ARBA00010291"/>
    </source>
</evidence>
<dbReference type="GO" id="GO:0000776">
    <property type="term" value="C:kinetochore"/>
    <property type="evidence" value="ECO:0007669"/>
    <property type="project" value="InterPro"/>
</dbReference>
<dbReference type="GO" id="GO:0019237">
    <property type="term" value="F:centromeric DNA binding"/>
    <property type="evidence" value="ECO:0007669"/>
    <property type="project" value="InterPro"/>
</dbReference>
<evidence type="ECO:0000256" key="6">
    <source>
        <dbReference type="ARBA" id="ARBA00075033"/>
    </source>
</evidence>
<dbReference type="InterPro" id="IPR014710">
    <property type="entry name" value="RmlC-like_jellyroll"/>
</dbReference>
<dbReference type="InterPro" id="IPR028386">
    <property type="entry name" value="CENP-C/Mif2/cnp3"/>
</dbReference>
<feature type="non-terminal residue" evidence="8">
    <location>
        <position position="142"/>
    </location>
</feature>
<dbReference type="GO" id="GO:0051455">
    <property type="term" value="P:spindle attachment to meiosis I kinetochore"/>
    <property type="evidence" value="ECO:0007669"/>
    <property type="project" value="TreeGrafter"/>
</dbReference>
<dbReference type="Proteomes" id="UP001140091">
    <property type="component" value="Unassembled WGS sequence"/>
</dbReference>
<dbReference type="CDD" id="cd06993">
    <property type="entry name" value="cupin_CENP-C_C"/>
    <property type="match status" value="1"/>
</dbReference>
<dbReference type="Pfam" id="PF11699">
    <property type="entry name" value="CENP-C_C"/>
    <property type="match status" value="1"/>
</dbReference>
<sequence length="142" mass="15796">MVNPRPVANNSWSFDKIFGDADFIAAGQLVIPPNSRKPSKATKDNTYIFYVVEGAVNLKVHDTSLVLASGGMFMVPRGNTYFIENISQRDAKLFFTQARKTLNDEDERQIALANQQKKKAHRSSSAGAVYASFTFIDNGRTM</sequence>
<name>A0A9W8M8Z0_9AGAR</name>
<dbReference type="GO" id="GO:0005634">
    <property type="term" value="C:nucleus"/>
    <property type="evidence" value="ECO:0007669"/>
    <property type="project" value="UniProtKB-SubCell"/>
</dbReference>
<keyword evidence="4" id="KW-0539">Nucleus</keyword>
<dbReference type="AlphaFoldDB" id="A0A9W8M8Z0"/>
<evidence type="ECO:0000259" key="7">
    <source>
        <dbReference type="Pfam" id="PF11699"/>
    </source>
</evidence>
<dbReference type="EMBL" id="JANBPK010001387">
    <property type="protein sequence ID" value="KAJ2923225.1"/>
    <property type="molecule type" value="Genomic_DNA"/>
</dbReference>
<evidence type="ECO:0000256" key="3">
    <source>
        <dbReference type="ARBA" id="ARBA00023125"/>
    </source>
</evidence>
<comment type="similarity">
    <text evidence="2">Belongs to the CENP-C/MIF2 family.</text>
</comment>
<evidence type="ECO:0000313" key="9">
    <source>
        <dbReference type="Proteomes" id="UP001140091"/>
    </source>
</evidence>
<feature type="domain" description="Mif2/CENP-C cupin" evidence="7">
    <location>
        <begin position="13"/>
        <end position="97"/>
    </location>
</feature>
<keyword evidence="3" id="KW-0238">DNA-binding</keyword>
<reference evidence="8" key="1">
    <citation type="submission" date="2022-06" db="EMBL/GenBank/DDBJ databases">
        <title>Genome Sequence of Candolleomyces eurysporus.</title>
        <authorList>
            <person name="Buettner E."/>
        </authorList>
    </citation>
    <scope>NUCLEOTIDE SEQUENCE</scope>
    <source>
        <strain evidence="8">VTCC 930004</strain>
    </source>
</reference>
<comment type="subcellular location">
    <subcellularLocation>
        <location evidence="1">Nucleus</location>
    </subcellularLocation>
</comment>
<dbReference type="Gene3D" id="2.60.120.10">
    <property type="entry name" value="Jelly Rolls"/>
    <property type="match status" value="1"/>
</dbReference>
<dbReference type="GO" id="GO:0051382">
    <property type="term" value="P:kinetochore assembly"/>
    <property type="evidence" value="ECO:0007669"/>
    <property type="project" value="InterPro"/>
</dbReference>
<organism evidence="8 9">
    <name type="scientific">Candolleomyces eurysporus</name>
    <dbReference type="NCBI Taxonomy" id="2828524"/>
    <lineage>
        <taxon>Eukaryota</taxon>
        <taxon>Fungi</taxon>
        <taxon>Dikarya</taxon>
        <taxon>Basidiomycota</taxon>
        <taxon>Agaricomycotina</taxon>
        <taxon>Agaricomycetes</taxon>
        <taxon>Agaricomycetidae</taxon>
        <taxon>Agaricales</taxon>
        <taxon>Agaricineae</taxon>
        <taxon>Psathyrellaceae</taxon>
        <taxon>Candolleomyces</taxon>
    </lineage>
</organism>
<dbReference type="SUPFAM" id="SSF51182">
    <property type="entry name" value="RmlC-like cupins"/>
    <property type="match status" value="1"/>
</dbReference>
<keyword evidence="9" id="KW-1185">Reference proteome</keyword>
<evidence type="ECO:0000313" key="8">
    <source>
        <dbReference type="EMBL" id="KAJ2923225.1"/>
    </source>
</evidence>
<dbReference type="InterPro" id="IPR025974">
    <property type="entry name" value="Mif2/CENP-C_cupin"/>
</dbReference>
<gene>
    <name evidence="8" type="ORF">H1R20_g13869</name>
</gene>
<protein>
    <recommendedName>
        <fullName evidence="6">CENP-C homolog</fullName>
    </recommendedName>
</protein>
<comment type="function">
    <text evidence="5">Component of the kinetochore, a multiprotein complex that assembles on centromeric DNA and attaches chromosomes to spindle microtubules, mediating chromosome segregation and sister chromatid segregation during meiosis and mitosis. Component of the inner kinetochore constitutive centromere-associated network (CCAN), which serves as a structural platform for outer kinetochore assembly.</text>
</comment>
<dbReference type="FunFam" id="2.60.120.10:FF:000033">
    <property type="entry name" value="Centromere protein C 1"/>
    <property type="match status" value="1"/>
</dbReference>
<accession>A0A9W8M8Z0</accession>
<dbReference type="PANTHER" id="PTHR16684">
    <property type="entry name" value="CENTROMERE PROTEIN C"/>
    <property type="match status" value="1"/>
</dbReference>
<evidence type="ECO:0000256" key="4">
    <source>
        <dbReference type="ARBA" id="ARBA00023242"/>
    </source>
</evidence>
<comment type="caution">
    <text evidence="8">The sequence shown here is derived from an EMBL/GenBank/DDBJ whole genome shotgun (WGS) entry which is preliminary data.</text>
</comment>
<dbReference type="InterPro" id="IPR011051">
    <property type="entry name" value="RmlC_Cupin_sf"/>
</dbReference>